<sequence length="359" mass="39041">MGFYVQALILMLLATTVLSFVGSVPQVPCYFVFGDSLMDNGNNNNLVTEAKANYPPYGIDFPDGPTGRFSNGRNTADVVAQLLGFENSIPPFATVKREEIVRGVNYASGAAGILDITALHLGGRISMNQQLTNHATTISRLVDLIGNGSLAQVQEYLNKCLYTVTVGSNDYINNYFIPQYYQTSSLYTTEQFAEVLIEQYSKQLSKLYEYGARKFGISGVGYIGCAPALMARFKTNTCVDAANGAVIQFNAKLVSTLGDLESKLSGAKFIFLDPPLGYSSYFNVTDIPCCNVLTTVSEGQCAPNQIPCSDRGNHIFWDGFHPTESISLVDGARTYEALAPLYSLENKGSFPVSDADYSD</sequence>
<reference evidence="2" key="1">
    <citation type="journal article" date="2022" name="Mol. Ecol. Resour.">
        <title>The genomes of chicory, endive, great burdock and yacon provide insights into Asteraceae palaeo-polyploidization history and plant inulin production.</title>
        <authorList>
            <person name="Fan W."/>
            <person name="Wang S."/>
            <person name="Wang H."/>
            <person name="Wang A."/>
            <person name="Jiang F."/>
            <person name="Liu H."/>
            <person name="Zhao H."/>
            <person name="Xu D."/>
            <person name="Zhang Y."/>
        </authorList>
    </citation>
    <scope>NUCLEOTIDE SEQUENCE [LARGE SCALE GENOMIC DNA]</scope>
    <source>
        <strain evidence="2">cv. Punajuju</strain>
    </source>
</reference>
<dbReference type="Proteomes" id="UP001055811">
    <property type="component" value="Linkage Group LG05"/>
</dbReference>
<gene>
    <name evidence="1" type="ORF">L2E82_30707</name>
</gene>
<proteinExistence type="predicted"/>
<dbReference type="EMBL" id="CM042013">
    <property type="protein sequence ID" value="KAI3740281.1"/>
    <property type="molecule type" value="Genomic_DNA"/>
</dbReference>
<reference evidence="1 2" key="2">
    <citation type="journal article" date="2022" name="Mol. Ecol. Resour.">
        <title>The genomes of chicory, endive, great burdock and yacon provide insights into Asteraceae paleo-polyploidization history and plant inulin production.</title>
        <authorList>
            <person name="Fan W."/>
            <person name="Wang S."/>
            <person name="Wang H."/>
            <person name="Wang A."/>
            <person name="Jiang F."/>
            <person name="Liu H."/>
            <person name="Zhao H."/>
            <person name="Xu D."/>
            <person name="Zhang Y."/>
        </authorList>
    </citation>
    <scope>NUCLEOTIDE SEQUENCE [LARGE SCALE GENOMIC DNA]</scope>
    <source>
        <strain evidence="2">cv. Punajuju</strain>
        <tissue evidence="1">Leaves</tissue>
    </source>
</reference>
<comment type="caution">
    <text evidence="1">The sequence shown here is derived from an EMBL/GenBank/DDBJ whole genome shotgun (WGS) entry which is preliminary data.</text>
</comment>
<evidence type="ECO:0000313" key="2">
    <source>
        <dbReference type="Proteomes" id="UP001055811"/>
    </source>
</evidence>
<name>A0ACB9D195_CICIN</name>
<keyword evidence="2" id="KW-1185">Reference proteome</keyword>
<evidence type="ECO:0000313" key="1">
    <source>
        <dbReference type="EMBL" id="KAI3740281.1"/>
    </source>
</evidence>
<accession>A0ACB9D195</accession>
<protein>
    <submittedName>
        <fullName evidence="1">Uncharacterized protein</fullName>
    </submittedName>
</protein>
<organism evidence="1 2">
    <name type="scientific">Cichorium intybus</name>
    <name type="common">Chicory</name>
    <dbReference type="NCBI Taxonomy" id="13427"/>
    <lineage>
        <taxon>Eukaryota</taxon>
        <taxon>Viridiplantae</taxon>
        <taxon>Streptophyta</taxon>
        <taxon>Embryophyta</taxon>
        <taxon>Tracheophyta</taxon>
        <taxon>Spermatophyta</taxon>
        <taxon>Magnoliopsida</taxon>
        <taxon>eudicotyledons</taxon>
        <taxon>Gunneridae</taxon>
        <taxon>Pentapetalae</taxon>
        <taxon>asterids</taxon>
        <taxon>campanulids</taxon>
        <taxon>Asterales</taxon>
        <taxon>Asteraceae</taxon>
        <taxon>Cichorioideae</taxon>
        <taxon>Cichorieae</taxon>
        <taxon>Cichoriinae</taxon>
        <taxon>Cichorium</taxon>
    </lineage>
</organism>